<name>A0A0A6RQ58_9GAMM</name>
<reference evidence="1 2" key="1">
    <citation type="journal article" date="2016" name="Front. Microbiol.">
        <title>Single-Cell (Meta-)Genomics of a Dimorphic Candidatus Thiomargarita nelsonii Reveals Genomic Plasticity.</title>
        <authorList>
            <person name="Flood B.E."/>
            <person name="Fliss P."/>
            <person name="Jones D.S."/>
            <person name="Dick G.J."/>
            <person name="Jain S."/>
            <person name="Kaster A.K."/>
            <person name="Winkel M."/>
            <person name="Mussmann M."/>
            <person name="Bailey J."/>
        </authorList>
    </citation>
    <scope>NUCLEOTIDE SEQUENCE [LARGE SCALE GENOMIC DNA]</scope>
    <source>
        <strain evidence="1">Hydrate Ridge</strain>
    </source>
</reference>
<dbReference type="EMBL" id="JSZA02000023">
    <property type="protein sequence ID" value="KHD06006.1"/>
    <property type="molecule type" value="Genomic_DNA"/>
</dbReference>
<keyword evidence="2" id="KW-1185">Reference proteome</keyword>
<organism evidence="1 2">
    <name type="scientific">Candidatus Thiomargarita nelsonii</name>
    <dbReference type="NCBI Taxonomy" id="1003181"/>
    <lineage>
        <taxon>Bacteria</taxon>
        <taxon>Pseudomonadati</taxon>
        <taxon>Pseudomonadota</taxon>
        <taxon>Gammaproteobacteria</taxon>
        <taxon>Thiotrichales</taxon>
        <taxon>Thiotrichaceae</taxon>
        <taxon>Thiomargarita</taxon>
    </lineage>
</organism>
<dbReference type="Pfam" id="PF05973">
    <property type="entry name" value="Gp49"/>
    <property type="match status" value="1"/>
</dbReference>
<evidence type="ECO:0000313" key="1">
    <source>
        <dbReference type="EMBL" id="KHD06006.1"/>
    </source>
</evidence>
<protein>
    <submittedName>
        <fullName evidence="1">PF05973 family protein</fullName>
    </submittedName>
</protein>
<proteinExistence type="predicted"/>
<dbReference type="Proteomes" id="UP000030428">
    <property type="component" value="Unassembled WGS sequence"/>
</dbReference>
<sequence length="118" mass="13680">MAEKKSQKLEVIFAKNDQSGKEPVREWLKNLSKNDKKILGEDIMAVQYGWPIGMPLVRNLGNGLWEVRTSLENRIARVIFFVRNNKIVLLHGFIKKTQQTPKEDIELALTRKTTFLTK</sequence>
<evidence type="ECO:0000313" key="2">
    <source>
        <dbReference type="Proteomes" id="UP000030428"/>
    </source>
</evidence>
<comment type="caution">
    <text evidence="1">The sequence shown here is derived from an EMBL/GenBank/DDBJ whole genome shotgun (WGS) entry which is preliminary data.</text>
</comment>
<dbReference type="AlphaFoldDB" id="A0A0A6RQ58"/>
<gene>
    <name evidence="1" type="ORF">PN36_07895</name>
</gene>
<accession>A0A0A6RQ58</accession>
<dbReference type="InterPro" id="IPR009241">
    <property type="entry name" value="HigB-like"/>
</dbReference>